<dbReference type="EMBL" id="LAZR01024378">
    <property type="protein sequence ID" value="KKL75340.1"/>
    <property type="molecule type" value="Genomic_DNA"/>
</dbReference>
<protein>
    <submittedName>
        <fullName evidence="2">Uncharacterized protein</fullName>
    </submittedName>
</protein>
<name>A0A0F9H146_9ZZZZ</name>
<sequence length="33" mass="3476">MSNLAQIYSSTVGPGSSSAPKIEDNKLTYVCIT</sequence>
<organism evidence="2">
    <name type="scientific">marine sediment metagenome</name>
    <dbReference type="NCBI Taxonomy" id="412755"/>
    <lineage>
        <taxon>unclassified sequences</taxon>
        <taxon>metagenomes</taxon>
        <taxon>ecological metagenomes</taxon>
    </lineage>
</organism>
<feature type="region of interest" description="Disordered" evidence="1">
    <location>
        <begin position="1"/>
        <end position="22"/>
    </location>
</feature>
<feature type="non-terminal residue" evidence="2">
    <location>
        <position position="33"/>
    </location>
</feature>
<gene>
    <name evidence="2" type="ORF">LCGC14_2055900</name>
</gene>
<accession>A0A0F9H146</accession>
<evidence type="ECO:0000313" key="2">
    <source>
        <dbReference type="EMBL" id="KKL75340.1"/>
    </source>
</evidence>
<comment type="caution">
    <text evidence="2">The sequence shown here is derived from an EMBL/GenBank/DDBJ whole genome shotgun (WGS) entry which is preliminary data.</text>
</comment>
<proteinExistence type="predicted"/>
<feature type="compositionally biased region" description="Polar residues" evidence="1">
    <location>
        <begin position="1"/>
        <end position="19"/>
    </location>
</feature>
<reference evidence="2" key="1">
    <citation type="journal article" date="2015" name="Nature">
        <title>Complex archaea that bridge the gap between prokaryotes and eukaryotes.</title>
        <authorList>
            <person name="Spang A."/>
            <person name="Saw J.H."/>
            <person name="Jorgensen S.L."/>
            <person name="Zaremba-Niedzwiedzka K."/>
            <person name="Martijn J."/>
            <person name="Lind A.E."/>
            <person name="van Eijk R."/>
            <person name="Schleper C."/>
            <person name="Guy L."/>
            <person name="Ettema T.J."/>
        </authorList>
    </citation>
    <scope>NUCLEOTIDE SEQUENCE</scope>
</reference>
<evidence type="ECO:0000256" key="1">
    <source>
        <dbReference type="SAM" id="MobiDB-lite"/>
    </source>
</evidence>
<dbReference type="AlphaFoldDB" id="A0A0F9H146"/>